<dbReference type="AlphaFoldDB" id="A0AA41ZBB6"/>
<dbReference type="CDD" id="cd03293">
    <property type="entry name" value="ABC_NrtD_SsuB_transporters"/>
    <property type="match status" value="1"/>
</dbReference>
<keyword evidence="7" id="KW-1185">Reference proteome</keyword>
<evidence type="ECO:0000313" key="7">
    <source>
        <dbReference type="Proteomes" id="UP001165565"/>
    </source>
</evidence>
<comment type="similarity">
    <text evidence="1">Belongs to the ABC transporter superfamily.</text>
</comment>
<comment type="caution">
    <text evidence="6">The sequence shown here is derived from an EMBL/GenBank/DDBJ whole genome shotgun (WGS) entry which is preliminary data.</text>
</comment>
<evidence type="ECO:0000256" key="3">
    <source>
        <dbReference type="ARBA" id="ARBA00022741"/>
    </source>
</evidence>
<keyword evidence="4 6" id="KW-0067">ATP-binding</keyword>
<keyword evidence="2" id="KW-0813">Transport</keyword>
<evidence type="ECO:0000256" key="2">
    <source>
        <dbReference type="ARBA" id="ARBA00022448"/>
    </source>
</evidence>
<dbReference type="InterPro" id="IPR050166">
    <property type="entry name" value="ABC_transporter_ATP-bind"/>
</dbReference>
<dbReference type="EMBL" id="JANFAV010000013">
    <property type="protein sequence ID" value="MCW6536438.1"/>
    <property type="molecule type" value="Genomic_DNA"/>
</dbReference>
<organism evidence="6 7">
    <name type="scientific">Sphingomonas lycopersici</name>
    <dbReference type="NCBI Taxonomy" id="2951807"/>
    <lineage>
        <taxon>Bacteria</taxon>
        <taxon>Pseudomonadati</taxon>
        <taxon>Pseudomonadota</taxon>
        <taxon>Alphaproteobacteria</taxon>
        <taxon>Sphingomonadales</taxon>
        <taxon>Sphingomonadaceae</taxon>
        <taxon>Sphingomonas</taxon>
    </lineage>
</organism>
<dbReference type="SUPFAM" id="SSF52540">
    <property type="entry name" value="P-loop containing nucleoside triphosphate hydrolases"/>
    <property type="match status" value="1"/>
</dbReference>
<evidence type="ECO:0000256" key="4">
    <source>
        <dbReference type="ARBA" id="ARBA00022840"/>
    </source>
</evidence>
<dbReference type="Proteomes" id="UP001165565">
    <property type="component" value="Unassembled WGS sequence"/>
</dbReference>
<gene>
    <name evidence="6" type="ORF">NEE01_16800</name>
</gene>
<dbReference type="PANTHER" id="PTHR42788:SF13">
    <property type="entry name" value="ALIPHATIC SULFONATES IMPORT ATP-BINDING PROTEIN SSUB"/>
    <property type="match status" value="1"/>
</dbReference>
<proteinExistence type="inferred from homology"/>
<dbReference type="Pfam" id="PF00005">
    <property type="entry name" value="ABC_tran"/>
    <property type="match status" value="1"/>
</dbReference>
<dbReference type="InterPro" id="IPR003593">
    <property type="entry name" value="AAA+_ATPase"/>
</dbReference>
<protein>
    <submittedName>
        <fullName evidence="6">ABC transporter ATP-binding protein</fullName>
    </submittedName>
</protein>
<dbReference type="PANTHER" id="PTHR42788">
    <property type="entry name" value="TAURINE IMPORT ATP-BINDING PROTEIN-RELATED"/>
    <property type="match status" value="1"/>
</dbReference>
<evidence type="ECO:0000259" key="5">
    <source>
        <dbReference type="PROSITE" id="PS50893"/>
    </source>
</evidence>
<sequence length="282" mass="30946">MFVDPRPPSVASAVHAARGALTIADLDKSFTIGGEPRRVLDNISLSVKAGEFVSIVGASGCGKSTLLRLIVGLDADYSGEIRLDGNRIASTSLDRGIVFQDHRLFPWMTLAQNIELALLNTDTPKERRAQIIADHIALVNLKGFEQAYPHQLSGGMAQRAAIARALVTEPKLLLLDEPLGALDALTRVHVQNELQRIWMAQRSTVLMVTHDVEEALYLGDRVVIMAPDPGRIRRIVDVDLPHPRDRGAPLLHRLKDEILAELTAAPSDPANLVRLPGREDRR</sequence>
<dbReference type="InterPro" id="IPR027417">
    <property type="entry name" value="P-loop_NTPase"/>
</dbReference>
<dbReference type="RefSeq" id="WP_265269978.1">
    <property type="nucleotide sequence ID" value="NZ_JANFAV010000013.1"/>
</dbReference>
<dbReference type="PROSITE" id="PS50893">
    <property type="entry name" value="ABC_TRANSPORTER_2"/>
    <property type="match status" value="1"/>
</dbReference>
<keyword evidence="3" id="KW-0547">Nucleotide-binding</keyword>
<evidence type="ECO:0000256" key="1">
    <source>
        <dbReference type="ARBA" id="ARBA00005417"/>
    </source>
</evidence>
<feature type="domain" description="ABC transporter" evidence="5">
    <location>
        <begin position="21"/>
        <end position="252"/>
    </location>
</feature>
<dbReference type="GO" id="GO:0016887">
    <property type="term" value="F:ATP hydrolysis activity"/>
    <property type="evidence" value="ECO:0007669"/>
    <property type="project" value="InterPro"/>
</dbReference>
<evidence type="ECO:0000313" key="6">
    <source>
        <dbReference type="EMBL" id="MCW6536438.1"/>
    </source>
</evidence>
<dbReference type="InterPro" id="IPR017871">
    <property type="entry name" value="ABC_transporter-like_CS"/>
</dbReference>
<name>A0AA41ZBB6_9SPHN</name>
<accession>A0AA41ZBB6</accession>
<dbReference type="InterPro" id="IPR003439">
    <property type="entry name" value="ABC_transporter-like_ATP-bd"/>
</dbReference>
<dbReference type="GO" id="GO:0005524">
    <property type="term" value="F:ATP binding"/>
    <property type="evidence" value="ECO:0007669"/>
    <property type="project" value="UniProtKB-KW"/>
</dbReference>
<reference evidence="6" key="1">
    <citation type="submission" date="2022-06" db="EMBL/GenBank/DDBJ databases">
        <title>Sphingomonas sp. nov. isolated from rhizosphere soil of tomato.</title>
        <authorList>
            <person name="Dong H."/>
            <person name="Gao R."/>
        </authorList>
    </citation>
    <scope>NUCLEOTIDE SEQUENCE</scope>
    <source>
        <strain evidence="6">MMSM24</strain>
    </source>
</reference>
<dbReference type="Gene3D" id="3.40.50.300">
    <property type="entry name" value="P-loop containing nucleotide triphosphate hydrolases"/>
    <property type="match status" value="1"/>
</dbReference>
<dbReference type="SMART" id="SM00382">
    <property type="entry name" value="AAA"/>
    <property type="match status" value="1"/>
</dbReference>
<dbReference type="PROSITE" id="PS00211">
    <property type="entry name" value="ABC_TRANSPORTER_1"/>
    <property type="match status" value="1"/>
</dbReference>